<dbReference type="RefSeq" id="WP_202907593.1">
    <property type="nucleotide sequence ID" value="NZ_CP042912.1"/>
</dbReference>
<feature type="transmembrane region" description="Helical" evidence="1">
    <location>
        <begin position="45"/>
        <end position="66"/>
    </location>
</feature>
<dbReference type="EMBL" id="CP042912">
    <property type="protein sequence ID" value="QEG23534.1"/>
    <property type="molecule type" value="Genomic_DNA"/>
</dbReference>
<evidence type="ECO:0000256" key="1">
    <source>
        <dbReference type="SAM" id="Phobius"/>
    </source>
</evidence>
<evidence type="ECO:0000313" key="3">
    <source>
        <dbReference type="Proteomes" id="UP000322214"/>
    </source>
</evidence>
<proteinExistence type="predicted"/>
<organism evidence="2 3">
    <name type="scientific">Mariniblastus fucicola</name>
    <dbReference type="NCBI Taxonomy" id="980251"/>
    <lineage>
        <taxon>Bacteria</taxon>
        <taxon>Pseudomonadati</taxon>
        <taxon>Planctomycetota</taxon>
        <taxon>Planctomycetia</taxon>
        <taxon>Pirellulales</taxon>
        <taxon>Pirellulaceae</taxon>
        <taxon>Mariniblastus</taxon>
    </lineage>
</organism>
<keyword evidence="3" id="KW-1185">Reference proteome</keyword>
<feature type="transmembrane region" description="Helical" evidence="1">
    <location>
        <begin position="113"/>
        <end position="132"/>
    </location>
</feature>
<sequence>MNRIIFIAGALQLVLVIGSLAIPRVLNWSDDTAKLRPLTRQVFWTYAGYIWATNLSFALISMLSPASLMDGSFLASAVTIYITLYWAARVAIQFFYFDRSDAPKGIQYDVAEWALVALFVALTAIYGWAFLLNQAGA</sequence>
<keyword evidence="1" id="KW-0472">Membrane</keyword>
<name>A0A5B9PB68_9BACT</name>
<feature type="transmembrane region" description="Helical" evidence="1">
    <location>
        <begin position="73"/>
        <end position="97"/>
    </location>
</feature>
<dbReference type="AlphaFoldDB" id="A0A5B9PB68"/>
<dbReference type="Proteomes" id="UP000322214">
    <property type="component" value="Chromosome"/>
</dbReference>
<keyword evidence="1" id="KW-0812">Transmembrane</keyword>
<gene>
    <name evidence="2" type="ORF">MFFC18_34350</name>
</gene>
<keyword evidence="1" id="KW-1133">Transmembrane helix</keyword>
<accession>A0A5B9PB68</accession>
<reference evidence="2 3" key="1">
    <citation type="submission" date="2019-08" db="EMBL/GenBank/DDBJ databases">
        <title>Deep-cultivation of Planctomycetes and their phenomic and genomic characterization uncovers novel biology.</title>
        <authorList>
            <person name="Wiegand S."/>
            <person name="Jogler M."/>
            <person name="Boedeker C."/>
            <person name="Pinto D."/>
            <person name="Vollmers J."/>
            <person name="Rivas-Marin E."/>
            <person name="Kohn T."/>
            <person name="Peeters S.H."/>
            <person name="Heuer A."/>
            <person name="Rast P."/>
            <person name="Oberbeckmann S."/>
            <person name="Bunk B."/>
            <person name="Jeske O."/>
            <person name="Meyerdierks A."/>
            <person name="Storesund J.E."/>
            <person name="Kallscheuer N."/>
            <person name="Luecker S."/>
            <person name="Lage O.M."/>
            <person name="Pohl T."/>
            <person name="Merkel B.J."/>
            <person name="Hornburger P."/>
            <person name="Mueller R.-W."/>
            <person name="Bruemmer F."/>
            <person name="Labrenz M."/>
            <person name="Spormann A.M."/>
            <person name="Op den Camp H."/>
            <person name="Overmann J."/>
            <person name="Amann R."/>
            <person name="Jetten M.S.M."/>
            <person name="Mascher T."/>
            <person name="Medema M.H."/>
            <person name="Devos D.P."/>
            <person name="Kaster A.-K."/>
            <person name="Ovreas L."/>
            <person name="Rohde M."/>
            <person name="Galperin M.Y."/>
            <person name="Jogler C."/>
        </authorList>
    </citation>
    <scope>NUCLEOTIDE SEQUENCE [LARGE SCALE GENOMIC DNA]</scope>
    <source>
        <strain evidence="2 3">FC18</strain>
    </source>
</reference>
<protein>
    <submittedName>
        <fullName evidence="2">Uncharacterized protein</fullName>
    </submittedName>
</protein>
<dbReference type="KEGG" id="mff:MFFC18_34350"/>
<dbReference type="STRING" id="980251.GCA_001642875_04517"/>
<evidence type="ECO:0000313" key="2">
    <source>
        <dbReference type="EMBL" id="QEG23534.1"/>
    </source>
</evidence>